<organism evidence="5 6">
    <name type="scientific">Sinimarinibacterium flocculans</name>
    <dbReference type="NCBI Taxonomy" id="985250"/>
    <lineage>
        <taxon>Bacteria</taxon>
        <taxon>Pseudomonadati</taxon>
        <taxon>Pseudomonadota</taxon>
        <taxon>Gammaproteobacteria</taxon>
        <taxon>Nevskiales</taxon>
        <taxon>Nevskiaceae</taxon>
        <taxon>Sinimarinibacterium</taxon>
    </lineage>
</organism>
<dbReference type="Proteomes" id="UP000248330">
    <property type="component" value="Unassembled WGS sequence"/>
</dbReference>
<reference evidence="5 6" key="1">
    <citation type="submission" date="2018-04" db="EMBL/GenBank/DDBJ databases">
        <title>Genomic Encyclopedia of Type Strains, Phase IV (KMG-IV): sequencing the most valuable type-strain genomes for metagenomic binning, comparative biology and taxonomic classification.</title>
        <authorList>
            <person name="Goeker M."/>
        </authorList>
    </citation>
    <scope>NUCLEOTIDE SEQUENCE [LARGE SCALE GENOMIC DNA]</scope>
    <source>
        <strain evidence="5 6">DSM 104150</strain>
    </source>
</reference>
<keyword evidence="2" id="KW-0274">FAD</keyword>
<feature type="compositionally biased region" description="Basic and acidic residues" evidence="4">
    <location>
        <begin position="499"/>
        <end position="512"/>
    </location>
</feature>
<accession>A0A318EIU2</accession>
<dbReference type="PRINTS" id="PR00419">
    <property type="entry name" value="ADXRDTASE"/>
</dbReference>
<gene>
    <name evidence="5" type="ORF">C8D93_102397</name>
</gene>
<dbReference type="OrthoDB" id="9766402at2"/>
<dbReference type="InterPro" id="IPR036188">
    <property type="entry name" value="FAD/NAD-bd_sf"/>
</dbReference>
<dbReference type="GO" id="GO:0050660">
    <property type="term" value="F:flavin adenine dinucleotide binding"/>
    <property type="evidence" value="ECO:0007669"/>
    <property type="project" value="InterPro"/>
</dbReference>
<dbReference type="SUPFAM" id="SSF51905">
    <property type="entry name" value="FAD/NAD(P)-binding domain"/>
    <property type="match status" value="2"/>
</dbReference>
<sequence length="512" mass="58292">MDDTLMPWAAAGRMPKIAIIGSGLSGLAAVVHLRKAGYDDVTVYEKAAAVGGTWRDNRYPGLSCDIASYWYSFTFAPNPRWSHRYPLGEEIRAYLEKVTDDFDIRRCIRFETPVERLVSTGQRWRLVTRHGEDTYDIVISAAGILHHPKLPEIPGLRDFRGRVFHSSRWEDDAPVDGARVGVIGTGSTAAQIVGALGARCARLSCFQRTPQWMFPLLQKRYSGWWKWLMARVPGLPRLMYHAHRLALERTLGPATMGNTLMQRLFEWTCRWNLQRTVKDPDLRRKLTPDYRAGCKRLVICSTFYEAIVRDNVELVTDAIERLEPEGVRTRDRRLHALDTLVLCTGFHSNRFILPVDVIGSEGQRLADVWGEAPRAHRAMSVPGFPNLWFLEGPGGPVGNISLVSVSEIQIRYIVQVLDAMRRRGLAAVSPRRLSFERYNADLAQAVRRTIWATGGCRSWYIDASGDPNLYAHPPARFYRDMRRPDLAEYELTPAQASTERSHFRDQAQERVE</sequence>
<keyword evidence="3" id="KW-0560">Oxidoreductase</keyword>
<dbReference type="InterPro" id="IPR051209">
    <property type="entry name" value="FAD-bind_Monooxygenase_sf"/>
</dbReference>
<evidence type="ECO:0000256" key="4">
    <source>
        <dbReference type="SAM" id="MobiDB-lite"/>
    </source>
</evidence>
<evidence type="ECO:0000256" key="1">
    <source>
        <dbReference type="ARBA" id="ARBA00022630"/>
    </source>
</evidence>
<evidence type="ECO:0000313" key="6">
    <source>
        <dbReference type="Proteomes" id="UP000248330"/>
    </source>
</evidence>
<feature type="region of interest" description="Disordered" evidence="4">
    <location>
        <begin position="490"/>
        <end position="512"/>
    </location>
</feature>
<dbReference type="Gene3D" id="3.50.50.60">
    <property type="entry name" value="FAD/NAD(P)-binding domain"/>
    <property type="match status" value="2"/>
</dbReference>
<dbReference type="Pfam" id="PF00743">
    <property type="entry name" value="FMO-like"/>
    <property type="match status" value="1"/>
</dbReference>
<evidence type="ECO:0000313" key="5">
    <source>
        <dbReference type="EMBL" id="PXV70538.1"/>
    </source>
</evidence>
<evidence type="ECO:0000256" key="2">
    <source>
        <dbReference type="ARBA" id="ARBA00022827"/>
    </source>
</evidence>
<comment type="caution">
    <text evidence="5">The sequence shown here is derived from an EMBL/GenBank/DDBJ whole genome shotgun (WGS) entry which is preliminary data.</text>
</comment>
<dbReference type="PANTHER" id="PTHR42877:SF4">
    <property type="entry name" value="FAD_NAD(P)-BINDING DOMAIN-CONTAINING PROTEIN-RELATED"/>
    <property type="match status" value="1"/>
</dbReference>
<proteinExistence type="predicted"/>
<keyword evidence="6" id="KW-1185">Reference proteome</keyword>
<dbReference type="GO" id="GO:0050661">
    <property type="term" value="F:NADP binding"/>
    <property type="evidence" value="ECO:0007669"/>
    <property type="project" value="InterPro"/>
</dbReference>
<dbReference type="InterPro" id="IPR020946">
    <property type="entry name" value="Flavin_mOase-like"/>
</dbReference>
<dbReference type="RefSeq" id="WP_110264192.1">
    <property type="nucleotide sequence ID" value="NZ_CAKZQT010000013.1"/>
</dbReference>
<dbReference type="PANTHER" id="PTHR42877">
    <property type="entry name" value="L-ORNITHINE N(5)-MONOOXYGENASE-RELATED"/>
    <property type="match status" value="1"/>
</dbReference>
<name>A0A318EIU2_9GAMM</name>
<dbReference type="GO" id="GO:0004499">
    <property type="term" value="F:N,N-dimethylaniline monooxygenase activity"/>
    <property type="evidence" value="ECO:0007669"/>
    <property type="project" value="InterPro"/>
</dbReference>
<protein>
    <submittedName>
        <fullName evidence="5">Cation diffusion facilitator CzcD-associated flavoprotein CzcO</fullName>
    </submittedName>
</protein>
<dbReference type="AlphaFoldDB" id="A0A318EIU2"/>
<evidence type="ECO:0000256" key="3">
    <source>
        <dbReference type="ARBA" id="ARBA00023002"/>
    </source>
</evidence>
<keyword evidence="1" id="KW-0285">Flavoprotein</keyword>
<dbReference type="EMBL" id="QICN01000002">
    <property type="protein sequence ID" value="PXV70538.1"/>
    <property type="molecule type" value="Genomic_DNA"/>
</dbReference>